<dbReference type="GO" id="GO:0016209">
    <property type="term" value="F:antioxidant activity"/>
    <property type="evidence" value="ECO:0007669"/>
    <property type="project" value="InterPro"/>
</dbReference>
<dbReference type="PANTHER" id="PTHR42852:SF17">
    <property type="entry name" value="THIOREDOXIN-LIKE PROTEIN HI_1115"/>
    <property type="match status" value="1"/>
</dbReference>
<proteinExistence type="predicted"/>
<dbReference type="PROSITE" id="PS51352">
    <property type="entry name" value="THIOREDOXIN_2"/>
    <property type="match status" value="1"/>
</dbReference>
<keyword evidence="1" id="KW-1015">Disulfide bond</keyword>
<keyword evidence="4" id="KW-1185">Reference proteome</keyword>
<dbReference type="CDD" id="cd02966">
    <property type="entry name" value="TlpA_like_family"/>
    <property type="match status" value="1"/>
</dbReference>
<dbReference type="InterPro" id="IPR000866">
    <property type="entry name" value="AhpC/TSA"/>
</dbReference>
<dbReference type="GO" id="GO:0016491">
    <property type="term" value="F:oxidoreductase activity"/>
    <property type="evidence" value="ECO:0007669"/>
    <property type="project" value="InterPro"/>
</dbReference>
<gene>
    <name evidence="3" type="ORF">SAMN04488700_1156</name>
</gene>
<dbReference type="Proteomes" id="UP000193435">
    <property type="component" value="Unassembled WGS sequence"/>
</dbReference>
<protein>
    <submittedName>
        <fullName evidence="3">Peroxiredoxin</fullName>
    </submittedName>
</protein>
<dbReference type="RefSeq" id="WP_085559342.1">
    <property type="nucleotide sequence ID" value="NZ_FOAH01000001.1"/>
</dbReference>
<name>A0A1X7MZ96_9LACT</name>
<feature type="domain" description="Thioredoxin" evidence="2">
    <location>
        <begin position="55"/>
        <end position="192"/>
    </location>
</feature>
<evidence type="ECO:0000313" key="3">
    <source>
        <dbReference type="EMBL" id="SMH30291.1"/>
    </source>
</evidence>
<dbReference type="InterPro" id="IPR017937">
    <property type="entry name" value="Thioredoxin_CS"/>
</dbReference>
<dbReference type="SUPFAM" id="SSF52833">
    <property type="entry name" value="Thioredoxin-like"/>
    <property type="match status" value="1"/>
</dbReference>
<reference evidence="3 4" key="1">
    <citation type="submission" date="2017-04" db="EMBL/GenBank/DDBJ databases">
        <authorList>
            <person name="Afonso C.L."/>
            <person name="Miller P.J."/>
            <person name="Scott M.A."/>
            <person name="Spackman E."/>
            <person name="Goraichik I."/>
            <person name="Dimitrov K.M."/>
            <person name="Suarez D.L."/>
            <person name="Swayne D.E."/>
        </authorList>
    </citation>
    <scope>NUCLEOTIDE SEQUENCE [LARGE SCALE GENOMIC DNA]</scope>
    <source>
        <strain evidence="3 4">LMG26642</strain>
    </source>
</reference>
<organism evidence="3 4">
    <name type="scientific">Carnobacterium iners</name>
    <dbReference type="NCBI Taxonomy" id="1073423"/>
    <lineage>
        <taxon>Bacteria</taxon>
        <taxon>Bacillati</taxon>
        <taxon>Bacillota</taxon>
        <taxon>Bacilli</taxon>
        <taxon>Lactobacillales</taxon>
        <taxon>Carnobacteriaceae</taxon>
        <taxon>Carnobacterium</taxon>
    </lineage>
</organism>
<dbReference type="AlphaFoldDB" id="A0A1X7MZ96"/>
<dbReference type="EMBL" id="FXBJ01000002">
    <property type="protein sequence ID" value="SMH30291.1"/>
    <property type="molecule type" value="Genomic_DNA"/>
</dbReference>
<dbReference type="PROSITE" id="PS00194">
    <property type="entry name" value="THIOREDOXIN_1"/>
    <property type="match status" value="1"/>
</dbReference>
<accession>A0A1X7MZ96</accession>
<dbReference type="PANTHER" id="PTHR42852">
    <property type="entry name" value="THIOL:DISULFIDE INTERCHANGE PROTEIN DSBE"/>
    <property type="match status" value="1"/>
</dbReference>
<dbReference type="OrthoDB" id="25753at2"/>
<dbReference type="Pfam" id="PF00578">
    <property type="entry name" value="AhpC-TSA"/>
    <property type="match status" value="1"/>
</dbReference>
<evidence type="ECO:0000259" key="2">
    <source>
        <dbReference type="PROSITE" id="PS51352"/>
    </source>
</evidence>
<dbReference type="STRING" id="1073423.SAMN04488700_1156"/>
<sequence length="192" mass="21887">MKKIIWAILGLVLIFVLVDFGYDFAQERKDEKQAASDARMQQEESQSKQVLEEGNNSGQLAYEFEAEDMAGSMVKLSDYRGKKVFLNFWASWCPPCKVEMPHLKEFSETQEDVVVLGVNVTTSETDLANAQLFLDEFDVDYPNVYGTQKMFNLYRVQSLPTSYIIDSQGVIQERIVGPVTKDVLTTKFDLVK</sequence>
<dbReference type="Gene3D" id="3.40.30.10">
    <property type="entry name" value="Glutaredoxin"/>
    <property type="match status" value="1"/>
</dbReference>
<dbReference type="InterPro" id="IPR036249">
    <property type="entry name" value="Thioredoxin-like_sf"/>
</dbReference>
<evidence type="ECO:0000313" key="4">
    <source>
        <dbReference type="Proteomes" id="UP000193435"/>
    </source>
</evidence>
<evidence type="ECO:0000256" key="1">
    <source>
        <dbReference type="ARBA" id="ARBA00023157"/>
    </source>
</evidence>
<dbReference type="InterPro" id="IPR013766">
    <property type="entry name" value="Thioredoxin_domain"/>
</dbReference>
<dbReference type="InterPro" id="IPR050553">
    <property type="entry name" value="Thioredoxin_ResA/DsbE_sf"/>
</dbReference>